<dbReference type="STRING" id="159449.B4N89_12890"/>
<dbReference type="GO" id="GO:0016987">
    <property type="term" value="F:sigma factor activity"/>
    <property type="evidence" value="ECO:0007669"/>
    <property type="project" value="UniProtKB-KW"/>
</dbReference>
<protein>
    <submittedName>
        <fullName evidence="8">RNA polymerase subunit sigma</fullName>
    </submittedName>
</protein>
<comment type="caution">
    <text evidence="8">The sequence shown here is derived from an EMBL/GenBank/DDBJ whole genome shotgun (WGS) entry which is preliminary data.</text>
</comment>
<keyword evidence="4" id="KW-0238">DNA-binding</keyword>
<dbReference type="PANTHER" id="PTHR43133:SF52">
    <property type="entry name" value="ECF RNA POLYMERASE SIGMA FACTOR SIGL"/>
    <property type="match status" value="1"/>
</dbReference>
<evidence type="ECO:0000259" key="7">
    <source>
        <dbReference type="Pfam" id="PF04545"/>
    </source>
</evidence>
<dbReference type="AlphaFoldDB" id="A0A1T3P7F9"/>
<dbReference type="InterPro" id="IPR007627">
    <property type="entry name" value="RNA_pol_sigma70_r2"/>
</dbReference>
<dbReference type="RefSeq" id="WP_078979322.1">
    <property type="nucleotide sequence ID" value="NZ_MWQN01000001.1"/>
</dbReference>
<dbReference type="Proteomes" id="UP000190037">
    <property type="component" value="Unassembled WGS sequence"/>
</dbReference>
<comment type="similarity">
    <text evidence="1">Belongs to the sigma-70 factor family. ECF subfamily.</text>
</comment>
<keyword evidence="5" id="KW-0804">Transcription</keyword>
<dbReference type="Pfam" id="PF04542">
    <property type="entry name" value="Sigma70_r2"/>
    <property type="match status" value="1"/>
</dbReference>
<evidence type="ECO:0000259" key="6">
    <source>
        <dbReference type="Pfam" id="PF04542"/>
    </source>
</evidence>
<accession>A0A1T3P7F9</accession>
<evidence type="ECO:0000313" key="8">
    <source>
        <dbReference type="EMBL" id="OPC85004.1"/>
    </source>
</evidence>
<dbReference type="Gene3D" id="1.10.10.10">
    <property type="entry name" value="Winged helix-like DNA-binding domain superfamily/Winged helix DNA-binding domain"/>
    <property type="match status" value="1"/>
</dbReference>
<evidence type="ECO:0000256" key="3">
    <source>
        <dbReference type="ARBA" id="ARBA00023082"/>
    </source>
</evidence>
<name>A0A1T3P7F9_9ACTN</name>
<dbReference type="InterPro" id="IPR039425">
    <property type="entry name" value="RNA_pol_sigma-70-like"/>
</dbReference>
<dbReference type="Pfam" id="PF04545">
    <property type="entry name" value="Sigma70_r4"/>
    <property type="match status" value="1"/>
</dbReference>
<organism evidence="8 9">
    <name type="scientific">Embleya scabrispora</name>
    <dbReference type="NCBI Taxonomy" id="159449"/>
    <lineage>
        <taxon>Bacteria</taxon>
        <taxon>Bacillati</taxon>
        <taxon>Actinomycetota</taxon>
        <taxon>Actinomycetes</taxon>
        <taxon>Kitasatosporales</taxon>
        <taxon>Streptomycetaceae</taxon>
        <taxon>Embleya</taxon>
    </lineage>
</organism>
<dbReference type="NCBIfam" id="NF007227">
    <property type="entry name" value="PRK09645.1"/>
    <property type="match status" value="1"/>
</dbReference>
<dbReference type="SUPFAM" id="SSF88946">
    <property type="entry name" value="Sigma2 domain of RNA polymerase sigma factors"/>
    <property type="match status" value="1"/>
</dbReference>
<proteinExistence type="inferred from homology"/>
<evidence type="ECO:0000256" key="2">
    <source>
        <dbReference type="ARBA" id="ARBA00023015"/>
    </source>
</evidence>
<dbReference type="SUPFAM" id="SSF88659">
    <property type="entry name" value="Sigma3 and sigma4 domains of RNA polymerase sigma factors"/>
    <property type="match status" value="1"/>
</dbReference>
<gene>
    <name evidence="8" type="ORF">B4N89_12890</name>
</gene>
<keyword evidence="3" id="KW-0731">Sigma factor</keyword>
<dbReference type="NCBIfam" id="TIGR02937">
    <property type="entry name" value="sigma70-ECF"/>
    <property type="match status" value="1"/>
</dbReference>
<feature type="domain" description="RNA polymerase sigma-70 region 2" evidence="6">
    <location>
        <begin position="24"/>
        <end position="92"/>
    </location>
</feature>
<evidence type="ECO:0000313" key="9">
    <source>
        <dbReference type="Proteomes" id="UP000190037"/>
    </source>
</evidence>
<dbReference type="CDD" id="cd06171">
    <property type="entry name" value="Sigma70_r4"/>
    <property type="match status" value="1"/>
</dbReference>
<dbReference type="InterPro" id="IPR007630">
    <property type="entry name" value="RNA_pol_sigma70_r4"/>
</dbReference>
<keyword evidence="2" id="KW-0805">Transcription regulation</keyword>
<dbReference type="eggNOG" id="COG1595">
    <property type="taxonomic scope" value="Bacteria"/>
</dbReference>
<evidence type="ECO:0000256" key="4">
    <source>
        <dbReference type="ARBA" id="ARBA00023125"/>
    </source>
</evidence>
<dbReference type="InterPro" id="IPR013324">
    <property type="entry name" value="RNA_pol_sigma_r3/r4-like"/>
</dbReference>
<evidence type="ECO:0000256" key="5">
    <source>
        <dbReference type="ARBA" id="ARBA00023163"/>
    </source>
</evidence>
<evidence type="ECO:0000256" key="1">
    <source>
        <dbReference type="ARBA" id="ARBA00010641"/>
    </source>
</evidence>
<dbReference type="InterPro" id="IPR036388">
    <property type="entry name" value="WH-like_DNA-bd_sf"/>
</dbReference>
<dbReference type="GO" id="GO:0003677">
    <property type="term" value="F:DNA binding"/>
    <property type="evidence" value="ECO:0007669"/>
    <property type="project" value="UniProtKB-KW"/>
</dbReference>
<dbReference type="InterPro" id="IPR013325">
    <property type="entry name" value="RNA_pol_sigma_r2"/>
</dbReference>
<dbReference type="Gene3D" id="1.10.1740.10">
    <property type="match status" value="1"/>
</dbReference>
<dbReference type="PANTHER" id="PTHR43133">
    <property type="entry name" value="RNA POLYMERASE ECF-TYPE SIGMA FACTO"/>
    <property type="match status" value="1"/>
</dbReference>
<feature type="domain" description="RNA polymerase sigma-70 region 4" evidence="7">
    <location>
        <begin position="127"/>
        <end position="175"/>
    </location>
</feature>
<sequence>MHTADPLHSATRISTADEAVIRTLYLEHGGPLLGFALRLTGGDRAWAEDVVQETLLRAWRHPEALDPGRGSVRGWLCTVARNVVIDVGRARRARPPETGDAVLATVPDEGAEAEFDRAVLAWDVADAMAALSPEHRAVLLETYYRGSSVADAAKTLGVPEGTVKSRTYYALRALRVALEERGLVP</sequence>
<dbReference type="EMBL" id="MWQN01000001">
    <property type="protein sequence ID" value="OPC85004.1"/>
    <property type="molecule type" value="Genomic_DNA"/>
</dbReference>
<dbReference type="GO" id="GO:0006352">
    <property type="term" value="P:DNA-templated transcription initiation"/>
    <property type="evidence" value="ECO:0007669"/>
    <property type="project" value="InterPro"/>
</dbReference>
<keyword evidence="9" id="KW-1185">Reference proteome</keyword>
<reference evidence="8 9" key="1">
    <citation type="submission" date="2017-03" db="EMBL/GenBank/DDBJ databases">
        <title>Draft genome sequence of Streptomyces scabrisporus NF3, endophyte isolated from Amphipterygium adstringens.</title>
        <authorList>
            <person name="Vazquez M."/>
            <person name="Ceapa C.D."/>
            <person name="Rodriguez Luna D."/>
            <person name="Sanchez Esquivel S."/>
        </authorList>
    </citation>
    <scope>NUCLEOTIDE SEQUENCE [LARGE SCALE GENOMIC DNA]</scope>
    <source>
        <strain evidence="8 9">NF3</strain>
    </source>
</reference>
<dbReference type="InterPro" id="IPR014284">
    <property type="entry name" value="RNA_pol_sigma-70_dom"/>
</dbReference>